<dbReference type="Pfam" id="PF00353">
    <property type="entry name" value="HemolysinCabind"/>
    <property type="match status" value="2"/>
</dbReference>
<feature type="region of interest" description="Disordered" evidence="3">
    <location>
        <begin position="157"/>
        <end position="178"/>
    </location>
</feature>
<dbReference type="PROSITE" id="PS00330">
    <property type="entry name" value="HEMOLYSIN_CALCIUM"/>
    <property type="match status" value="3"/>
</dbReference>
<dbReference type="EMBL" id="CP016621">
    <property type="protein sequence ID" value="ANY85395.1"/>
    <property type="molecule type" value="Genomic_DNA"/>
</dbReference>
<accession>A0A1B2EZH2</accession>
<dbReference type="KEGG" id="moc:BB934_45080"/>
<evidence type="ECO:0008006" key="5">
    <source>
        <dbReference type="Google" id="ProtNLM"/>
    </source>
</evidence>
<feature type="region of interest" description="Disordered" evidence="3">
    <location>
        <begin position="547"/>
        <end position="575"/>
    </location>
</feature>
<dbReference type="PANTHER" id="PTHR38340:SF1">
    <property type="entry name" value="S-LAYER PROTEIN"/>
    <property type="match status" value="1"/>
</dbReference>
<reference evidence="4" key="1">
    <citation type="submission" date="2016-07" db="EMBL/GenBank/DDBJ databases">
        <title>Microvirga ossetica sp. nov. a new species of rhizobia isolated from root nodules of the legume species Vicia alpestris Steven originated from North Ossetia region in the Caucasus.</title>
        <authorList>
            <person name="Safronova V.I."/>
            <person name="Kuznetsova I.G."/>
            <person name="Sazanova A.L."/>
            <person name="Belimov A."/>
            <person name="Andronov E."/>
            <person name="Osledkin Y.S."/>
            <person name="Onishchuk O.P."/>
            <person name="Kurchak O.N."/>
            <person name="Shaposhnikov A.I."/>
            <person name="Willems A."/>
            <person name="Tikhonovich I.A."/>
        </authorList>
    </citation>
    <scope>NUCLEOTIDE SEQUENCE [LARGE SCALE GENOMIC DNA]</scope>
    <source>
        <strain evidence="4">V5/3M</strain>
        <plasmid evidence="4">unnamed5</plasmid>
    </source>
</reference>
<feature type="compositionally biased region" description="Pro residues" evidence="3">
    <location>
        <begin position="159"/>
        <end position="170"/>
    </location>
</feature>
<dbReference type="Gene3D" id="3.40.50.1820">
    <property type="entry name" value="alpha/beta hydrolase"/>
    <property type="match status" value="1"/>
</dbReference>
<keyword evidence="4" id="KW-0614">Plasmid</keyword>
<dbReference type="InterPro" id="IPR011049">
    <property type="entry name" value="Serralysin-like_metalloprot_C"/>
</dbReference>
<gene>
    <name evidence="4" type="ORF">BB934_45080</name>
</gene>
<dbReference type="PRINTS" id="PR00313">
    <property type="entry name" value="CABNDNGRPT"/>
</dbReference>
<geneLocation type="plasmid" evidence="4">
    <name>unnamed5</name>
</geneLocation>
<dbReference type="Gene3D" id="2.150.10.10">
    <property type="entry name" value="Serralysin-like metalloprotease, C-terminal"/>
    <property type="match status" value="1"/>
</dbReference>
<dbReference type="InterPro" id="IPR050557">
    <property type="entry name" value="RTX_toxin/Mannuronan_C5-epim"/>
</dbReference>
<protein>
    <recommendedName>
        <fullName evidence="5">Fungal lipase-like domain-containing protein</fullName>
    </recommendedName>
</protein>
<dbReference type="SUPFAM" id="SSF51120">
    <property type="entry name" value="beta-Roll"/>
    <property type="match status" value="1"/>
</dbReference>
<organism evidence="4">
    <name type="scientific">Microvirga ossetica</name>
    <dbReference type="NCBI Taxonomy" id="1882682"/>
    <lineage>
        <taxon>Bacteria</taxon>
        <taxon>Pseudomonadati</taxon>
        <taxon>Pseudomonadota</taxon>
        <taxon>Alphaproteobacteria</taxon>
        <taxon>Hyphomicrobiales</taxon>
        <taxon>Methylobacteriaceae</taxon>
        <taxon>Microvirga</taxon>
    </lineage>
</organism>
<evidence type="ECO:0000313" key="4">
    <source>
        <dbReference type="EMBL" id="ANY85395.1"/>
    </source>
</evidence>
<comment type="subcellular location">
    <subcellularLocation>
        <location evidence="1">Secreted</location>
    </subcellularLocation>
</comment>
<dbReference type="PANTHER" id="PTHR38340">
    <property type="entry name" value="S-LAYER PROTEIN"/>
    <property type="match status" value="1"/>
</dbReference>
<proteinExistence type="predicted"/>
<dbReference type="OrthoDB" id="7980335at2"/>
<dbReference type="AlphaFoldDB" id="A0A1B2EZH2"/>
<dbReference type="GO" id="GO:0005509">
    <property type="term" value="F:calcium ion binding"/>
    <property type="evidence" value="ECO:0007669"/>
    <property type="project" value="InterPro"/>
</dbReference>
<name>A0A1B2EZH2_9HYPH</name>
<evidence type="ECO:0000256" key="1">
    <source>
        <dbReference type="ARBA" id="ARBA00004613"/>
    </source>
</evidence>
<evidence type="ECO:0000256" key="3">
    <source>
        <dbReference type="SAM" id="MobiDB-lite"/>
    </source>
</evidence>
<evidence type="ECO:0000256" key="2">
    <source>
        <dbReference type="ARBA" id="ARBA00022525"/>
    </source>
</evidence>
<dbReference type="InterPro" id="IPR001343">
    <property type="entry name" value="Hemolysn_Ca-bd"/>
</dbReference>
<dbReference type="SUPFAM" id="SSF53474">
    <property type="entry name" value="alpha/beta-Hydrolases"/>
    <property type="match status" value="1"/>
</dbReference>
<keyword evidence="2" id="KW-0964">Secreted</keyword>
<dbReference type="InterPro" id="IPR029058">
    <property type="entry name" value="AB_hydrolase_fold"/>
</dbReference>
<sequence>MGAIRLCQPLNQWTASMTEYWVKIDWNMAPITVGRFEDPIDGAESLTFMGHEVWRLGVRYPSFGITPTSFSHYVVASEYSGASKGYWNTTAPPLGFVQTGVEYVIYTSAIADYFEVGARTDPGAWIGGTLSGTIHDDGTNLDVPYSWTDWAWGKITVPNAPPPPPPPPPGSLFTEGKDDKNFNSLSSSDIAAIIAGSNVYDALGDDDKVTLPNRDKYDQSLGNGTTLGWREANLFAAGNGNDTITGGDGNDRIDGGTGHDTLVLNGRPSDYVMVDDVASGLTTITIDGKSDVISLFEDFDFGNPLSANPVSFKNAYQEMAKLAEAAYSDTAAVRSGWRPLHAHEVSLPIKSPSGSWTFGNGVFTASLPNGTAAAHIYTGNMNGQDVMALSFRGSDLDKADIDAWNATKITGYFSAFDPLLDAVRAYVRANGIDKVFVTGHSLGGALAQHFMAETDLGDSRYVASTFGSIGYASTRKDPRIVHFEHTDDIARKIVHPSTDYQGEIVRVSSEVGGSGYAGRVLEHRIGLYSETVDKFVLAERLMPSFMKDGPHRAGEPSQWAVGDNGNNSLSGDDDEKAHWDETLLGLRGNDRISGWNGNDTLNGGLGNDILMGGKGKDTFVFDLAPNKKTNFDTIRDFSFKDDSFRFENSVFKKLGKGSEDRPAKLNAKFFKVGSEAADYNDFIIYNSRNGIIYYDSDGSGAKKQVEVVKVTKNLKVTPEDFFVI</sequence>
<dbReference type="InterPro" id="IPR018511">
    <property type="entry name" value="Hemolysin-typ_Ca-bd_CS"/>
</dbReference>
<dbReference type="GO" id="GO:0005576">
    <property type="term" value="C:extracellular region"/>
    <property type="evidence" value="ECO:0007669"/>
    <property type="project" value="UniProtKB-SubCell"/>
</dbReference>